<proteinExistence type="predicted"/>
<gene>
    <name evidence="3" type="ORF">CLV52_0227</name>
</gene>
<dbReference type="Pfam" id="PF13478">
    <property type="entry name" value="XdhC_C"/>
    <property type="match status" value="1"/>
</dbReference>
<dbReference type="PANTHER" id="PTHR30388:SF4">
    <property type="entry name" value="MOLYBDENUM COFACTOR INSERTION CHAPERONE PAOD"/>
    <property type="match status" value="1"/>
</dbReference>
<dbReference type="InterPro" id="IPR052698">
    <property type="entry name" value="MoCofactor_Util/Proc"/>
</dbReference>
<dbReference type="InterPro" id="IPR027051">
    <property type="entry name" value="XdhC_Rossmann_dom"/>
</dbReference>
<accession>A0A4R7FPL8</accession>
<dbReference type="Pfam" id="PF02625">
    <property type="entry name" value="XdhC_CoxI"/>
    <property type="match status" value="1"/>
</dbReference>
<dbReference type="OrthoDB" id="9815497at2"/>
<evidence type="ECO:0000259" key="1">
    <source>
        <dbReference type="Pfam" id="PF02625"/>
    </source>
</evidence>
<sequence length="358" mass="35226">MLELADRLVPLVAAGVPIALATSIDVIGSSPRPAGSSLAVAGDGSVLGSVSGGCVEDAALAACRALLGGEPGAVHRFGFGDAAAARAGLACGGELDVLVHELDPAVADELRAAASGSPAVIGLVTAGPPALLGRSVTHASADALPGVPAGLVRAALEGRRGGGVAGGVEIACDGVLVRIFADVAAPRRRMVICGATEVAVALAAAAGAVGFQVTVCDPRAVFLAPSRFAPGTELVVGRPHDVLRSVTLTAGDAVCVLGHDEDLDPLALAEALEGGAGFVGALGSRATTLRRRERLTALGVAPEAQAGLRMPIGLDIGARTPAEIAIAVLAEVLAVRAGRNAAPLRSGSGPIHRAAVPR</sequence>
<dbReference type="Gene3D" id="3.40.50.720">
    <property type="entry name" value="NAD(P)-binding Rossmann-like Domain"/>
    <property type="match status" value="1"/>
</dbReference>
<keyword evidence="4" id="KW-1185">Reference proteome</keyword>
<dbReference type="EMBL" id="SOAM01000001">
    <property type="protein sequence ID" value="TDS79690.1"/>
    <property type="molecule type" value="Genomic_DNA"/>
</dbReference>
<dbReference type="AlphaFoldDB" id="A0A4R7FPL8"/>
<feature type="domain" description="XdhC Rossmann" evidence="2">
    <location>
        <begin position="190"/>
        <end position="332"/>
    </location>
</feature>
<organism evidence="3 4">
    <name type="scientific">Amnibacterium kyonggiense</name>
    <dbReference type="NCBI Taxonomy" id="595671"/>
    <lineage>
        <taxon>Bacteria</taxon>
        <taxon>Bacillati</taxon>
        <taxon>Actinomycetota</taxon>
        <taxon>Actinomycetes</taxon>
        <taxon>Micrococcales</taxon>
        <taxon>Microbacteriaceae</taxon>
        <taxon>Amnibacterium</taxon>
    </lineage>
</organism>
<comment type="caution">
    <text evidence="3">The sequence shown here is derived from an EMBL/GenBank/DDBJ whole genome shotgun (WGS) entry which is preliminary data.</text>
</comment>
<evidence type="ECO:0000259" key="2">
    <source>
        <dbReference type="Pfam" id="PF13478"/>
    </source>
</evidence>
<dbReference type="Proteomes" id="UP000295344">
    <property type="component" value="Unassembled WGS sequence"/>
</dbReference>
<protein>
    <submittedName>
        <fullName evidence="3">Xanthine dehydrogenase accessory factor</fullName>
    </submittedName>
</protein>
<dbReference type="InterPro" id="IPR003777">
    <property type="entry name" value="XdhC_CoxI"/>
</dbReference>
<name>A0A4R7FPL8_9MICO</name>
<feature type="domain" description="XdhC- CoxI" evidence="1">
    <location>
        <begin position="12"/>
        <end position="78"/>
    </location>
</feature>
<dbReference type="PANTHER" id="PTHR30388">
    <property type="entry name" value="ALDEHYDE OXIDOREDUCTASE MOLYBDENUM COFACTOR ASSEMBLY PROTEIN"/>
    <property type="match status" value="1"/>
</dbReference>
<reference evidence="3 4" key="1">
    <citation type="submission" date="2019-03" db="EMBL/GenBank/DDBJ databases">
        <title>Genomic Encyclopedia of Archaeal and Bacterial Type Strains, Phase II (KMG-II): from individual species to whole genera.</title>
        <authorList>
            <person name="Goeker M."/>
        </authorList>
    </citation>
    <scope>NUCLEOTIDE SEQUENCE [LARGE SCALE GENOMIC DNA]</scope>
    <source>
        <strain evidence="3 4">DSM 24782</strain>
    </source>
</reference>
<evidence type="ECO:0000313" key="3">
    <source>
        <dbReference type="EMBL" id="TDS79690.1"/>
    </source>
</evidence>
<dbReference type="RefSeq" id="WP_133764078.1">
    <property type="nucleotide sequence ID" value="NZ_BAAARP010000001.1"/>
</dbReference>
<evidence type="ECO:0000313" key="4">
    <source>
        <dbReference type="Proteomes" id="UP000295344"/>
    </source>
</evidence>